<dbReference type="PANTHER" id="PTHR28535:SF1">
    <property type="entry name" value="PROTEIN ZGRF1"/>
    <property type="match status" value="1"/>
</dbReference>
<reference evidence="3 4" key="1">
    <citation type="journal article" date="2020" name="bioRxiv">
        <title>Sequence and annotation of 42 cannabis genomes reveals extensive copy number variation in cannabinoid synthesis and pathogen resistance genes.</title>
        <authorList>
            <person name="Mckernan K.J."/>
            <person name="Helbert Y."/>
            <person name="Kane L.T."/>
            <person name="Ebling H."/>
            <person name="Zhang L."/>
            <person name="Liu B."/>
            <person name="Eaton Z."/>
            <person name="Mclaughlin S."/>
            <person name="Kingan S."/>
            <person name="Baybayan P."/>
            <person name="Concepcion G."/>
            <person name="Jordan M."/>
            <person name="Riva A."/>
            <person name="Barbazuk W."/>
            <person name="Harkins T."/>
        </authorList>
    </citation>
    <scope>NUCLEOTIDE SEQUENCE [LARGE SCALE GENOMIC DNA]</scope>
    <source>
        <strain evidence="4">cv. Jamaican Lion 4</strain>
        <tissue evidence="3">Leaf</tissue>
    </source>
</reference>
<dbReference type="GO" id="GO:0005634">
    <property type="term" value="C:nucleus"/>
    <property type="evidence" value="ECO:0007669"/>
    <property type="project" value="TreeGrafter"/>
</dbReference>
<dbReference type="Proteomes" id="UP000525078">
    <property type="component" value="Unassembled WGS sequence"/>
</dbReference>
<dbReference type="InterPro" id="IPR052800">
    <property type="entry name" value="DNA_Repair_Helicase_ZGRF1"/>
</dbReference>
<gene>
    <name evidence="3" type="ORF">F8388_014705</name>
</gene>
<dbReference type="PANTHER" id="PTHR28535">
    <property type="entry name" value="ZINC FINGER GRF-TYPE CONTAINING 1"/>
    <property type="match status" value="1"/>
</dbReference>
<dbReference type="Pfam" id="PF10382">
    <property type="entry name" value="ZGRF1-like_N"/>
    <property type="match status" value="3"/>
</dbReference>
<proteinExistence type="predicted"/>
<name>A0A7J6E491_CANSA</name>
<sequence>MEDKKRWSVTYTRHMKQKRKVYQDGFLVQHTSTNKLSLYDECEKLLECKVLKNDEVVSCGESLTFNSFLIDVNDAEGDHEVRSDLNSIGRNSRRDEKSKSQQRQSLSLSPSQKIIRDFKKREVRKYVAIQSQRTPDITKSSITVLNGSFRLIQLLDNVEWEAMYTTQLTQKSKKFHDGFVQLEIRGSMGRQLMLLDESKSTLDSKFLKKDEKIESGATISFDAHLVRIGEPQGDHKSFGGSNSNVERETGIMNGQRNYGHGGFKTAKEEFVKSEFKSGASHNSQDTTQSSSTEWQVMYTSQLTQKSKKFHDGFLRLANSGSCRKRGMLYDETRNLLNSGFLKRDEVVRTGVSFVFDAYLVEIGQPDENNEPIAASSAQENCCEIVKDIEKMHRQQSSLAFNKSALKDKPSGNPCLRKATESDISFSAKIDSKESGSTATTNPLRNARQILSFLQKPRIQNNVPVDNKNTTPTKEPLLANAADMDFPEHNKTPELSVLHDQSSESVDAMESKEHMDLKKPFHMSSEGYGDDSQLLNDNNDNGTSHLQLKTDKMDIDSKQCDEALCSDMPCSSTTSCGPIDAEKNCSVDNFTCAWDIDLAMILVCKEECSKSIFFITYLDHHIVDERDEVEKLGITTENS</sequence>
<dbReference type="GO" id="GO:0006302">
    <property type="term" value="P:double-strand break repair"/>
    <property type="evidence" value="ECO:0007669"/>
    <property type="project" value="TreeGrafter"/>
</dbReference>
<evidence type="ECO:0000256" key="1">
    <source>
        <dbReference type="SAM" id="MobiDB-lite"/>
    </source>
</evidence>
<feature type="domain" description="5'-3' DNA helicase ZGRF1-like N-terminal" evidence="2">
    <location>
        <begin position="159"/>
        <end position="234"/>
    </location>
</feature>
<comment type="caution">
    <text evidence="3">The sequence shown here is derived from an EMBL/GenBank/DDBJ whole genome shotgun (WGS) entry which is preliminary data.</text>
</comment>
<protein>
    <recommendedName>
        <fullName evidence="2">5'-3' DNA helicase ZGRF1-like N-terminal domain-containing protein</fullName>
    </recommendedName>
</protein>
<evidence type="ECO:0000313" key="3">
    <source>
        <dbReference type="EMBL" id="KAF4353237.1"/>
    </source>
</evidence>
<evidence type="ECO:0000313" key="4">
    <source>
        <dbReference type="Proteomes" id="UP000525078"/>
    </source>
</evidence>
<feature type="domain" description="5'-3' DNA helicase ZGRF1-like N-terminal" evidence="2">
    <location>
        <begin position="293"/>
        <end position="368"/>
    </location>
</feature>
<organism evidence="3 4">
    <name type="scientific">Cannabis sativa</name>
    <name type="common">Hemp</name>
    <name type="synonym">Marijuana</name>
    <dbReference type="NCBI Taxonomy" id="3483"/>
    <lineage>
        <taxon>Eukaryota</taxon>
        <taxon>Viridiplantae</taxon>
        <taxon>Streptophyta</taxon>
        <taxon>Embryophyta</taxon>
        <taxon>Tracheophyta</taxon>
        <taxon>Spermatophyta</taxon>
        <taxon>Magnoliopsida</taxon>
        <taxon>eudicotyledons</taxon>
        <taxon>Gunneridae</taxon>
        <taxon>Pentapetalae</taxon>
        <taxon>rosids</taxon>
        <taxon>fabids</taxon>
        <taxon>Rosales</taxon>
        <taxon>Cannabaceae</taxon>
        <taxon>Cannabis</taxon>
    </lineage>
</organism>
<dbReference type="AlphaFoldDB" id="A0A7J6E491"/>
<accession>A0A7J6E491</accession>
<evidence type="ECO:0000259" key="2">
    <source>
        <dbReference type="Pfam" id="PF10382"/>
    </source>
</evidence>
<feature type="region of interest" description="Disordered" evidence="1">
    <location>
        <begin position="488"/>
        <end position="511"/>
    </location>
</feature>
<feature type="domain" description="5'-3' DNA helicase ZGRF1-like N-terminal" evidence="2">
    <location>
        <begin position="6"/>
        <end position="80"/>
    </location>
</feature>
<feature type="region of interest" description="Disordered" evidence="1">
    <location>
        <begin position="86"/>
        <end position="109"/>
    </location>
</feature>
<dbReference type="GO" id="GO:0035861">
    <property type="term" value="C:site of double-strand break"/>
    <property type="evidence" value="ECO:0007669"/>
    <property type="project" value="TreeGrafter"/>
</dbReference>
<dbReference type="EMBL" id="JAATIP010000299">
    <property type="protein sequence ID" value="KAF4353237.1"/>
    <property type="molecule type" value="Genomic_DNA"/>
</dbReference>
<dbReference type="InterPro" id="IPR018838">
    <property type="entry name" value="ZGRF1-like_N"/>
</dbReference>